<keyword evidence="1" id="KW-0732">Signal</keyword>
<protein>
    <recommendedName>
        <fullName evidence="6">Secreted protein</fullName>
    </recommendedName>
</protein>
<evidence type="ECO:0000313" key="4">
    <source>
        <dbReference type="Proteomes" id="UP000429607"/>
    </source>
</evidence>
<dbReference type="Proteomes" id="UP000429607">
    <property type="component" value="Unassembled WGS sequence"/>
</dbReference>
<accession>A0A6A3KXS7</accession>
<gene>
    <name evidence="2" type="ORF">PR001_g16167</name>
    <name evidence="3" type="ORF">PR002_g13367</name>
</gene>
<feature type="signal peptide" evidence="1">
    <location>
        <begin position="1"/>
        <end position="21"/>
    </location>
</feature>
<dbReference type="OrthoDB" id="10270386at2759"/>
<dbReference type="EMBL" id="QXFU01000880">
    <property type="protein sequence ID" value="KAE9017504.1"/>
    <property type="molecule type" value="Genomic_DNA"/>
</dbReference>
<dbReference type="Proteomes" id="UP000435112">
    <property type="component" value="Unassembled WGS sequence"/>
</dbReference>
<evidence type="ECO:0000313" key="2">
    <source>
        <dbReference type="EMBL" id="KAE9010457.1"/>
    </source>
</evidence>
<comment type="caution">
    <text evidence="2">The sequence shown here is derived from an EMBL/GenBank/DDBJ whole genome shotgun (WGS) entry which is preliminary data.</text>
</comment>
<reference evidence="4 5" key="1">
    <citation type="submission" date="2018-09" db="EMBL/GenBank/DDBJ databases">
        <title>Genomic investigation of the strawberry pathogen Phytophthora fragariae indicates pathogenicity is determined by transcriptional variation in three key races.</title>
        <authorList>
            <person name="Adams T.M."/>
            <person name="Armitage A.D."/>
            <person name="Sobczyk M.K."/>
            <person name="Bates H.J."/>
            <person name="Dunwell J.M."/>
            <person name="Nellist C.F."/>
            <person name="Harrison R.J."/>
        </authorList>
    </citation>
    <scope>NUCLEOTIDE SEQUENCE [LARGE SCALE GENOMIC DNA]</scope>
    <source>
        <strain evidence="2 4">SCRP249</strain>
        <strain evidence="3 5">SCRP324</strain>
    </source>
</reference>
<evidence type="ECO:0000256" key="1">
    <source>
        <dbReference type="SAM" id="SignalP"/>
    </source>
</evidence>
<organism evidence="2 4">
    <name type="scientific">Phytophthora rubi</name>
    <dbReference type="NCBI Taxonomy" id="129364"/>
    <lineage>
        <taxon>Eukaryota</taxon>
        <taxon>Sar</taxon>
        <taxon>Stramenopiles</taxon>
        <taxon>Oomycota</taxon>
        <taxon>Peronosporomycetes</taxon>
        <taxon>Peronosporales</taxon>
        <taxon>Peronosporaceae</taxon>
        <taxon>Phytophthora</taxon>
    </lineage>
</organism>
<dbReference type="AlphaFoldDB" id="A0A6A3KXS7"/>
<feature type="chain" id="PRO_5036164864" description="Secreted protein" evidence="1">
    <location>
        <begin position="22"/>
        <end position="109"/>
    </location>
</feature>
<name>A0A6A3KXS7_9STRA</name>
<evidence type="ECO:0008006" key="6">
    <source>
        <dbReference type="Google" id="ProtNLM"/>
    </source>
</evidence>
<evidence type="ECO:0000313" key="5">
    <source>
        <dbReference type="Proteomes" id="UP000435112"/>
    </source>
</evidence>
<evidence type="ECO:0000313" key="3">
    <source>
        <dbReference type="EMBL" id="KAE9017504.1"/>
    </source>
</evidence>
<sequence length="109" mass="11663">MLDCCVRILQCLICSAPPVTCTRTGGDSGCLTTSPTPRIDTRDMMLLCAPVSRQNGTSRTILMQTRHPSAERTALTGLVLSLWYALFGCSDRCASCFCASVASGQPLTQ</sequence>
<dbReference type="EMBL" id="QXFV01001260">
    <property type="protein sequence ID" value="KAE9010457.1"/>
    <property type="molecule type" value="Genomic_DNA"/>
</dbReference>
<proteinExistence type="predicted"/>